<proteinExistence type="predicted"/>
<dbReference type="SUPFAM" id="SSF57903">
    <property type="entry name" value="FYVE/PHD zinc finger"/>
    <property type="match status" value="1"/>
</dbReference>
<feature type="compositionally biased region" description="Pro residues" evidence="6">
    <location>
        <begin position="161"/>
        <end position="172"/>
    </location>
</feature>
<dbReference type="AlphaFoldDB" id="A0AAW1EAQ7"/>
<feature type="region of interest" description="Disordered" evidence="6">
    <location>
        <begin position="230"/>
        <end position="285"/>
    </location>
</feature>
<evidence type="ECO:0000256" key="5">
    <source>
        <dbReference type="ARBA" id="ARBA00023242"/>
    </source>
</evidence>
<evidence type="ECO:0000256" key="4">
    <source>
        <dbReference type="ARBA" id="ARBA00023125"/>
    </source>
</evidence>
<protein>
    <recommendedName>
        <fullName evidence="7">Zinc finger PHD-type domain-containing protein</fullName>
    </recommendedName>
</protein>
<name>A0AAW1EAQ7_ZOAVI</name>
<evidence type="ECO:0000256" key="6">
    <source>
        <dbReference type="SAM" id="MobiDB-lite"/>
    </source>
</evidence>
<dbReference type="InterPro" id="IPR009057">
    <property type="entry name" value="Homeodomain-like_sf"/>
</dbReference>
<gene>
    <name evidence="8" type="ORF">VZT92_022385</name>
</gene>
<keyword evidence="3" id="KW-0862">Zinc</keyword>
<dbReference type="InterPro" id="IPR011011">
    <property type="entry name" value="Znf_FYVE_PHD"/>
</dbReference>
<keyword evidence="2" id="KW-0863">Zinc-finger</keyword>
<keyword evidence="1" id="KW-0479">Metal-binding</keyword>
<feature type="compositionally biased region" description="Basic and acidic residues" evidence="6">
    <location>
        <begin position="230"/>
        <end position="239"/>
    </location>
</feature>
<keyword evidence="5" id="KW-0539">Nucleus</keyword>
<feature type="domain" description="Zinc finger PHD-type" evidence="7">
    <location>
        <begin position="368"/>
        <end position="419"/>
    </location>
</feature>
<dbReference type="Pfam" id="PF03221">
    <property type="entry name" value="HTH_Tnp_Tc5"/>
    <property type="match status" value="1"/>
</dbReference>
<dbReference type="Gene3D" id="3.30.40.10">
    <property type="entry name" value="Zinc/RING finger domain, C3HC4 (zinc finger)"/>
    <property type="match status" value="1"/>
</dbReference>
<dbReference type="GO" id="GO:0003677">
    <property type="term" value="F:DNA binding"/>
    <property type="evidence" value="ECO:0007669"/>
    <property type="project" value="UniProtKB-KW"/>
</dbReference>
<evidence type="ECO:0000256" key="3">
    <source>
        <dbReference type="ARBA" id="ARBA00022833"/>
    </source>
</evidence>
<evidence type="ECO:0000256" key="2">
    <source>
        <dbReference type="ARBA" id="ARBA00022771"/>
    </source>
</evidence>
<sequence length="421" mass="46477">MPNIRQLRKRVSKRPRWTKEAMGQAMQEVQAGRQTLRHAAKQFGVPKSSLSDRISGRVATDCIYGQSQLLTPEDENSLVEYCLYSASHGCPQRKYQVVAQALSIYNYRNPHKPRTVLGQTWWIHFKERNHYGLTSQTPDIIDHGNKPHTNKRGSVKDIPLSPLPPPESPPSSPSSDPYLTHPLVASGRITVELAHVLSKTNQTCEIRKVRRSAYVLTAQEMSDVIKKVEDSAARVEPRSVKRQGAVDTDLAVSSSTLPGGSRLGCKRRLPSGAQPDTSSGAAGPSALFVPTCASHSASVSPSSTPTNTSLSSNDRHHTIVEASNRWQTSSMPLAPSSPGSSSSSSAEPTTSTGHIAAKKKKWEKRILRCGRCRQPYPPKDPEGLVLWVQCDNCHKMFHTICVSSEMDLDDDEFWCFWCLDV</sequence>
<feature type="compositionally biased region" description="Low complexity" evidence="6">
    <location>
        <begin position="295"/>
        <end position="312"/>
    </location>
</feature>
<feature type="region of interest" description="Disordered" evidence="6">
    <location>
        <begin position="295"/>
        <end position="314"/>
    </location>
</feature>
<dbReference type="InterPro" id="IPR013083">
    <property type="entry name" value="Znf_RING/FYVE/PHD"/>
</dbReference>
<evidence type="ECO:0000313" key="9">
    <source>
        <dbReference type="Proteomes" id="UP001488805"/>
    </source>
</evidence>
<dbReference type="Gene3D" id="1.10.10.60">
    <property type="entry name" value="Homeodomain-like"/>
    <property type="match status" value="1"/>
</dbReference>
<dbReference type="GO" id="GO:0008270">
    <property type="term" value="F:zinc ion binding"/>
    <property type="evidence" value="ECO:0007669"/>
    <property type="project" value="UniProtKB-KW"/>
</dbReference>
<feature type="region of interest" description="Disordered" evidence="6">
    <location>
        <begin position="135"/>
        <end position="181"/>
    </location>
</feature>
<dbReference type="Pfam" id="PF05225">
    <property type="entry name" value="HTH_psq"/>
    <property type="match status" value="1"/>
</dbReference>
<evidence type="ECO:0000259" key="7">
    <source>
        <dbReference type="SMART" id="SM00249"/>
    </source>
</evidence>
<accession>A0AAW1EAQ7</accession>
<evidence type="ECO:0000256" key="1">
    <source>
        <dbReference type="ARBA" id="ARBA00022723"/>
    </source>
</evidence>
<keyword evidence="4" id="KW-0238">DNA-binding</keyword>
<reference evidence="8 9" key="1">
    <citation type="journal article" date="2024" name="Genome Biol. Evol.">
        <title>Chromosome-level genome assembly of the viviparous eelpout Zoarces viviparus.</title>
        <authorList>
            <person name="Fuhrmann N."/>
            <person name="Brasseur M.V."/>
            <person name="Bakowski C.E."/>
            <person name="Podsiadlowski L."/>
            <person name="Prost S."/>
            <person name="Krehenwinkel H."/>
            <person name="Mayer C."/>
        </authorList>
    </citation>
    <scope>NUCLEOTIDE SEQUENCE [LARGE SCALE GENOMIC DNA]</scope>
    <source>
        <strain evidence="8">NO-MEL_2022_Ind0_liver</strain>
    </source>
</reference>
<feature type="compositionally biased region" description="Low complexity" evidence="6">
    <location>
        <begin position="329"/>
        <end position="352"/>
    </location>
</feature>
<organism evidence="8 9">
    <name type="scientific">Zoarces viviparus</name>
    <name type="common">Viviparous eelpout</name>
    <name type="synonym">Blennius viviparus</name>
    <dbReference type="NCBI Taxonomy" id="48416"/>
    <lineage>
        <taxon>Eukaryota</taxon>
        <taxon>Metazoa</taxon>
        <taxon>Chordata</taxon>
        <taxon>Craniata</taxon>
        <taxon>Vertebrata</taxon>
        <taxon>Euteleostomi</taxon>
        <taxon>Actinopterygii</taxon>
        <taxon>Neopterygii</taxon>
        <taxon>Teleostei</taxon>
        <taxon>Neoteleostei</taxon>
        <taxon>Acanthomorphata</taxon>
        <taxon>Eupercaria</taxon>
        <taxon>Perciformes</taxon>
        <taxon>Cottioidei</taxon>
        <taxon>Zoarcales</taxon>
        <taxon>Zoarcidae</taxon>
        <taxon>Zoarcinae</taxon>
        <taxon>Zoarces</taxon>
    </lineage>
</organism>
<comment type="caution">
    <text evidence="8">The sequence shown here is derived from an EMBL/GenBank/DDBJ whole genome shotgun (WGS) entry which is preliminary data.</text>
</comment>
<feature type="region of interest" description="Disordered" evidence="6">
    <location>
        <begin position="323"/>
        <end position="358"/>
    </location>
</feature>
<dbReference type="Proteomes" id="UP001488805">
    <property type="component" value="Unassembled WGS sequence"/>
</dbReference>
<dbReference type="SMART" id="SM00249">
    <property type="entry name" value="PHD"/>
    <property type="match status" value="1"/>
</dbReference>
<dbReference type="InterPro" id="IPR007889">
    <property type="entry name" value="HTH_Psq"/>
</dbReference>
<dbReference type="InterPro" id="IPR001965">
    <property type="entry name" value="Znf_PHD"/>
</dbReference>
<dbReference type="CDD" id="cd15517">
    <property type="entry name" value="PHD_TCF19_like"/>
    <property type="match status" value="1"/>
</dbReference>
<dbReference type="EMBL" id="JBCEZU010000434">
    <property type="protein sequence ID" value="KAK9519673.1"/>
    <property type="molecule type" value="Genomic_DNA"/>
</dbReference>
<evidence type="ECO:0000313" key="8">
    <source>
        <dbReference type="EMBL" id="KAK9519673.1"/>
    </source>
</evidence>
<dbReference type="SUPFAM" id="SSF46689">
    <property type="entry name" value="Homeodomain-like"/>
    <property type="match status" value="1"/>
</dbReference>
<keyword evidence="9" id="KW-1185">Reference proteome</keyword>
<dbReference type="InterPro" id="IPR006600">
    <property type="entry name" value="HTH_CenpB_DNA-bd_dom"/>
</dbReference>